<dbReference type="RefSeq" id="XP_015252987.1">
    <property type="nucleotide sequence ID" value="XM_015397501.1"/>
</dbReference>
<keyword evidence="9" id="KW-1185">Reference proteome</keyword>
<protein>
    <recommendedName>
        <fullName evidence="2">ADP-ribosyl cyclase/cyclic ADP-ribose hydrolase</fullName>
        <ecNumber evidence="2">3.2.2.6</ecNumber>
    </recommendedName>
</protein>
<keyword evidence="6" id="KW-1015">Disulfide bond</keyword>
<dbReference type="GeneTree" id="ENSGT00390000017291"/>
<organism evidence="8 9">
    <name type="scientific">Cyprinodon variegatus</name>
    <name type="common">Sheepshead minnow</name>
    <dbReference type="NCBI Taxonomy" id="28743"/>
    <lineage>
        <taxon>Eukaryota</taxon>
        <taxon>Metazoa</taxon>
        <taxon>Chordata</taxon>
        <taxon>Craniata</taxon>
        <taxon>Vertebrata</taxon>
        <taxon>Euteleostomi</taxon>
        <taxon>Actinopterygii</taxon>
        <taxon>Neopterygii</taxon>
        <taxon>Teleostei</taxon>
        <taxon>Neoteleostei</taxon>
        <taxon>Acanthomorphata</taxon>
        <taxon>Ovalentaria</taxon>
        <taxon>Atherinomorphae</taxon>
        <taxon>Cyprinodontiformes</taxon>
        <taxon>Cyprinodontidae</taxon>
        <taxon>Cyprinodon</taxon>
    </lineage>
</organism>
<keyword evidence="7" id="KW-1133">Transmembrane helix</keyword>
<dbReference type="GO" id="GO:0016740">
    <property type="term" value="F:transferase activity"/>
    <property type="evidence" value="ECO:0007669"/>
    <property type="project" value="UniProtKB-KW"/>
</dbReference>
<dbReference type="Ensembl" id="ENSCVAT00000031002.1">
    <property type="protein sequence ID" value="ENSCVAP00000014147.1"/>
    <property type="gene ID" value="ENSCVAG00000016733.1"/>
</dbReference>
<accession>A0A3Q2D6P8</accession>
<dbReference type="PANTHER" id="PTHR10912">
    <property type="entry name" value="ADP-RIBOSYL CYCLASE"/>
    <property type="match status" value="1"/>
</dbReference>
<reference evidence="8" key="2">
    <citation type="submission" date="2025-09" db="UniProtKB">
        <authorList>
            <consortium name="Ensembl"/>
        </authorList>
    </citation>
    <scope>IDENTIFICATION</scope>
</reference>
<feature type="transmembrane region" description="Helical" evidence="7">
    <location>
        <begin position="12"/>
        <end position="33"/>
    </location>
</feature>
<dbReference type="OrthoDB" id="10028716at2759"/>
<dbReference type="OMA" id="IEVVRFQ"/>
<evidence type="ECO:0000256" key="7">
    <source>
        <dbReference type="SAM" id="Phobius"/>
    </source>
</evidence>
<evidence type="ECO:0000256" key="4">
    <source>
        <dbReference type="ARBA" id="ARBA00022801"/>
    </source>
</evidence>
<dbReference type="STRING" id="28743.ENSCVAP00000014147"/>
<dbReference type="SUPFAM" id="SSF52309">
    <property type="entry name" value="N-(deoxy)ribosyltransferase-like"/>
    <property type="match status" value="1"/>
</dbReference>
<sequence>MESGSRKKSRRLCCIVAAVVLLLIIAIVLAVILSPKDFKSTFMQRCKNFNGNNCAAIWDAFQKAYVNRDQCDVPPEAYDSLIEAAPLETSCNRMMFWSKTKDVAQDLAAKKNCSTLERTLLGSILDGLTWCGKRGSNETLTEGCPKWDDCVKNPVRSFWNRVSAAFGDAACGDVTVMLNASIPTPFDPKSIFATVEVKRFKSSKVKKVTVVLVTDMNSVTNCKNKSLQDLQNMLDKGIIYSCLEVQKSRIQECISDQNKSCGSCW</sequence>
<dbReference type="AlphaFoldDB" id="A0A3Q2D6P8"/>
<evidence type="ECO:0000313" key="8">
    <source>
        <dbReference type="Ensembl" id="ENSCVAP00000014147.1"/>
    </source>
</evidence>
<dbReference type="GO" id="GO:0005886">
    <property type="term" value="C:plasma membrane"/>
    <property type="evidence" value="ECO:0007669"/>
    <property type="project" value="TreeGrafter"/>
</dbReference>
<dbReference type="PANTHER" id="PTHR10912:SF9">
    <property type="entry name" value="ADP-RIBOSYL CYCLASE_CYCLIC ADP-RIBOSE HYDROLASE"/>
    <property type="match status" value="1"/>
</dbReference>
<dbReference type="GO" id="GO:0016849">
    <property type="term" value="F:phosphorus-oxygen lyase activity"/>
    <property type="evidence" value="ECO:0007669"/>
    <property type="project" value="TreeGrafter"/>
</dbReference>
<dbReference type="InterPro" id="IPR003193">
    <property type="entry name" value="ADP-ribosyl_cyclase"/>
</dbReference>
<keyword evidence="7" id="KW-0812">Transmembrane</keyword>
<proteinExistence type="inferred from homology"/>
<evidence type="ECO:0000256" key="2">
    <source>
        <dbReference type="ARBA" id="ARBA00011982"/>
    </source>
</evidence>
<keyword evidence="7" id="KW-0472">Membrane</keyword>
<dbReference type="KEGG" id="cvg:107099405"/>
<dbReference type="GeneID" id="107099405"/>
<dbReference type="GO" id="GO:0030890">
    <property type="term" value="P:positive regulation of B cell proliferation"/>
    <property type="evidence" value="ECO:0007669"/>
    <property type="project" value="TreeGrafter"/>
</dbReference>
<evidence type="ECO:0000256" key="5">
    <source>
        <dbReference type="ARBA" id="ARBA00023027"/>
    </source>
</evidence>
<dbReference type="Proteomes" id="UP000265020">
    <property type="component" value="Unassembled WGS sequence"/>
</dbReference>
<evidence type="ECO:0000256" key="3">
    <source>
        <dbReference type="ARBA" id="ARBA00022679"/>
    </source>
</evidence>
<comment type="similarity">
    <text evidence="1">Belongs to the ADP-ribosyl cyclase family.</text>
</comment>
<reference evidence="8" key="1">
    <citation type="submission" date="2025-08" db="UniProtKB">
        <authorList>
            <consortium name="Ensembl"/>
        </authorList>
    </citation>
    <scope>IDENTIFICATION</scope>
</reference>
<evidence type="ECO:0000313" key="9">
    <source>
        <dbReference type="Proteomes" id="UP000265020"/>
    </source>
</evidence>
<dbReference type="Gene3D" id="3.40.50.720">
    <property type="entry name" value="NAD(P)-binding Rossmann-like Domain"/>
    <property type="match status" value="1"/>
</dbReference>
<dbReference type="GO" id="GO:0061809">
    <property type="term" value="F:NAD+ nucleosidase activity, cyclic ADP-ribose generating"/>
    <property type="evidence" value="ECO:0007669"/>
    <property type="project" value="UniProtKB-EC"/>
</dbReference>
<name>A0A3Q2D6P8_CYPVA</name>
<dbReference type="EC" id="3.2.2.6" evidence="2"/>
<evidence type="ECO:0000256" key="1">
    <source>
        <dbReference type="ARBA" id="ARBA00005406"/>
    </source>
</evidence>
<keyword evidence="3" id="KW-0808">Transferase</keyword>
<dbReference type="Pfam" id="PF02267">
    <property type="entry name" value="Rib_hydrolayse"/>
    <property type="match status" value="1"/>
</dbReference>
<evidence type="ECO:0000256" key="6">
    <source>
        <dbReference type="ARBA" id="ARBA00023157"/>
    </source>
</evidence>
<keyword evidence="5" id="KW-0520">NAD</keyword>
<keyword evidence="4" id="KW-0378">Hydrolase</keyword>
<dbReference type="Gene3D" id="1.20.82.10">
    <property type="entry name" value="ADP Ribosyl Cyclase, Chain A, domain 1"/>
    <property type="match status" value="1"/>
</dbReference>